<feature type="transmembrane region" description="Helical" evidence="1">
    <location>
        <begin position="54"/>
        <end position="70"/>
    </location>
</feature>
<feature type="transmembrane region" description="Helical" evidence="1">
    <location>
        <begin position="113"/>
        <end position="131"/>
    </location>
</feature>
<proteinExistence type="predicted"/>
<gene>
    <name evidence="2" type="ORF">UFOPK1395_00082</name>
</gene>
<keyword evidence="1" id="KW-1133">Transmembrane helix</keyword>
<reference evidence="2" key="1">
    <citation type="submission" date="2020-05" db="EMBL/GenBank/DDBJ databases">
        <authorList>
            <person name="Chiriac C."/>
            <person name="Salcher M."/>
            <person name="Ghai R."/>
            <person name="Kavagutti S V."/>
        </authorList>
    </citation>
    <scope>NUCLEOTIDE SEQUENCE</scope>
</reference>
<keyword evidence="1" id="KW-0812">Transmembrane</keyword>
<organism evidence="2">
    <name type="scientific">freshwater metagenome</name>
    <dbReference type="NCBI Taxonomy" id="449393"/>
    <lineage>
        <taxon>unclassified sequences</taxon>
        <taxon>metagenomes</taxon>
        <taxon>ecological metagenomes</taxon>
    </lineage>
</organism>
<accession>A0A6J6AT37</accession>
<protein>
    <submittedName>
        <fullName evidence="2">Unannotated protein</fullName>
    </submittedName>
</protein>
<feature type="transmembrane region" description="Helical" evidence="1">
    <location>
        <begin position="29"/>
        <end position="48"/>
    </location>
</feature>
<sequence>MKMNLKMPDFEYIPGSCNIGKGEIRRRQLVAVLGLFFSISTLLTFNTVDAPTSIRLGIFFPLMVASVGFVQSRSKFCLAYGFAGTFNVGKLGDIKRVASKEDRAADRVTALKILGKSFLLAAIATAVVLVLPF</sequence>
<evidence type="ECO:0000313" key="2">
    <source>
        <dbReference type="EMBL" id="CAB4529684.1"/>
    </source>
</evidence>
<evidence type="ECO:0000256" key="1">
    <source>
        <dbReference type="SAM" id="Phobius"/>
    </source>
</evidence>
<keyword evidence="1" id="KW-0472">Membrane</keyword>
<name>A0A6J6AT37_9ZZZZ</name>
<dbReference type="AlphaFoldDB" id="A0A6J6AT37"/>
<dbReference type="EMBL" id="CAEZSB010000004">
    <property type="protein sequence ID" value="CAB4529684.1"/>
    <property type="molecule type" value="Genomic_DNA"/>
</dbReference>